<proteinExistence type="predicted"/>
<evidence type="ECO:0000313" key="2">
    <source>
        <dbReference type="EMBL" id="SPQ95234.1"/>
    </source>
</evidence>
<dbReference type="EMBL" id="CDSF01000083">
    <property type="protein sequence ID" value="CEO98197.1"/>
    <property type="molecule type" value="Genomic_DNA"/>
</dbReference>
<name>A0A0G4ISK3_PLABS</name>
<reference evidence="2 4" key="2">
    <citation type="submission" date="2018-03" db="EMBL/GenBank/DDBJ databases">
        <authorList>
            <person name="Fogelqvist J."/>
        </authorList>
    </citation>
    <scope>NUCLEOTIDE SEQUENCE [LARGE SCALE GENOMIC DNA]</scope>
</reference>
<evidence type="ECO:0000313" key="1">
    <source>
        <dbReference type="EMBL" id="CEO98197.1"/>
    </source>
</evidence>
<gene>
    <name evidence="1" type="ORF">PBRA_006311</name>
    <name evidence="2" type="ORF">PLBR_LOCUS2449</name>
</gene>
<reference evidence="1 3" key="1">
    <citation type="submission" date="2015-02" db="EMBL/GenBank/DDBJ databases">
        <authorList>
            <person name="Chooi Y.-H."/>
        </authorList>
    </citation>
    <scope>NUCLEOTIDE SEQUENCE [LARGE SCALE GENOMIC DNA]</scope>
    <source>
        <strain evidence="1">E3</strain>
    </source>
</reference>
<keyword evidence="3" id="KW-1185">Reference proteome</keyword>
<evidence type="ECO:0000313" key="3">
    <source>
        <dbReference type="Proteomes" id="UP000039324"/>
    </source>
</evidence>
<dbReference type="Proteomes" id="UP000039324">
    <property type="component" value="Unassembled WGS sequence"/>
</dbReference>
<dbReference type="AlphaFoldDB" id="A0A0G4ISK3"/>
<sequence>MSTAASLLGAVASTLRARVQYAAVVRCRHGPAAVSVRLLSSVASGRHASADKPNETKVFYLLVDADRTPLNPADQAKTVSLATSETVAAFRKKIWTESSVLQKFQMDQLQVCTSAQQSVYVKMELPVTSLRSSSFWPILVIIPRIRTILVQVPNPDPLAKDDAFESVVIASDDDLKRYLKGKGTALVKIKEPTLKVTSMRHLKDNARYVVYTRNTSYMAPRMGEKKPKTPQFRRNR</sequence>
<geneLocation type="mitochondrion" evidence="2"/>
<evidence type="ECO:0000313" key="4">
    <source>
        <dbReference type="Proteomes" id="UP000290189"/>
    </source>
</evidence>
<keyword evidence="2" id="KW-0496">Mitochondrion</keyword>
<dbReference type="Proteomes" id="UP000290189">
    <property type="component" value="Unassembled WGS sequence"/>
</dbReference>
<protein>
    <submittedName>
        <fullName evidence="1">Uncharacterized protein</fullName>
    </submittedName>
</protein>
<accession>A0A0G4ISK3</accession>
<organism evidence="1 3">
    <name type="scientific">Plasmodiophora brassicae</name>
    <name type="common">Clubroot disease agent</name>
    <dbReference type="NCBI Taxonomy" id="37360"/>
    <lineage>
        <taxon>Eukaryota</taxon>
        <taxon>Sar</taxon>
        <taxon>Rhizaria</taxon>
        <taxon>Endomyxa</taxon>
        <taxon>Phytomyxea</taxon>
        <taxon>Plasmodiophorida</taxon>
        <taxon>Plasmodiophoridae</taxon>
        <taxon>Plasmodiophora</taxon>
    </lineage>
</organism>
<dbReference type="EMBL" id="OVEO01000003">
    <property type="protein sequence ID" value="SPQ95234.1"/>
    <property type="molecule type" value="Genomic_DNA"/>
</dbReference>